<sequence>MEVFSVFATLSLVDMLSGPLDRIRRAMSGVNAATAGLGTRMGNLALAMAPAALAAGVMLGSFGACVGVAAGFEDQMAKVGAVSRASSEEMAALEATARELGATTQFTAVQVGEAEQYLAMAGFSAKENIAALPGVLNLAAATATDLGRAADISSDILSAFGLKAEEMTRVADVLALTCATANVNMELLGDTMKYVAPVARMAGLSLEETAAMAGLLGNVGIKGSQAGTTLKAMLNKMAAPTKEAQELFQKLGVTVKDSAGNLRSPVAVLGEMAEGLKTMGTAEQIAAMKMIVGEEAIAGFSELIKQEGIGAIAEYARQLEAGGGSAAEMAARMNDTLAGSLRGMGSAWESLQITIGKLFLPVVRAVVDALTGLLRLLDKAAQSKVGAAVLKMAAALATGVVAVTGFSAGLWAISRAAPFVAKALLPIKTALLGLGWPVWALIAAVGLLYAAWKKDFGGIATTLSRWGRNISLVVRGVTAVFGSLKDGVGEIRGELAEDIQAAGLVGVVTTVARVVHRIREFFAGIWDGLNFDGAVTALTPAILKVRELFDSLGELIGRVFGSEVKGAASEARGLGEILGGVLSWGLELVATVIANVVRGVDTLVSLFRWICAILTGDWTTATAMAENIWNNFCDSLMAFADLFRVGDWIRDAWAKATEWLSTIDLFESGARLLDTFKEGILSKVESLKQTFSDALSKLRNLLPFSDAKEGPLSTLTLSGSRLMSTLGEGMNAGFPGLYSTLSSKLGSLKESIGNWWDGLWSEETASPAQGSGPRIPAAPGAPEDVAEEQDRRARAAGDRAAAPQSWTLHIANITLPNVKDAQDFFTELQAAATEMGESMA</sequence>
<feature type="region of interest" description="Disordered" evidence="2">
    <location>
        <begin position="763"/>
        <end position="801"/>
    </location>
</feature>
<reference evidence="5 6" key="2">
    <citation type="submission" date="2013-04" db="EMBL/GenBank/DDBJ databases">
        <title>The Genome Sequence of Bilophila wadsworthia 3_1_6.</title>
        <authorList>
            <consortium name="The Broad Institute Genomics Platform"/>
            <person name="Earl A."/>
            <person name="Ward D."/>
            <person name="Feldgarden M."/>
            <person name="Gevers D."/>
            <person name="Sibley C."/>
            <person name="Strauss J."/>
            <person name="Allen-Vercoe E."/>
            <person name="Walker B."/>
            <person name="Young S."/>
            <person name="Zeng Q."/>
            <person name="Gargeya S."/>
            <person name="Fitzgerald M."/>
            <person name="Haas B."/>
            <person name="Abouelleil A."/>
            <person name="Allen A.W."/>
            <person name="Alvarado L."/>
            <person name="Arachchi H.M."/>
            <person name="Berlin A.M."/>
            <person name="Chapman S.B."/>
            <person name="Gainer-Dewar J."/>
            <person name="Goldberg J."/>
            <person name="Griggs A."/>
            <person name="Gujja S."/>
            <person name="Hansen M."/>
            <person name="Howarth C."/>
            <person name="Imamovic A."/>
            <person name="Ireland A."/>
            <person name="Larimer J."/>
            <person name="McCowan C."/>
            <person name="Murphy C."/>
            <person name="Pearson M."/>
            <person name="Poon T.W."/>
            <person name="Priest M."/>
            <person name="Roberts A."/>
            <person name="Saif S."/>
            <person name="Shea T."/>
            <person name="Sisk P."/>
            <person name="Sykes S."/>
            <person name="Wortman J."/>
            <person name="Nusbaum C."/>
            <person name="Birren B."/>
        </authorList>
    </citation>
    <scope>NUCLEOTIDE SEQUENCE [LARGE SCALE GENOMIC DNA]</scope>
    <source>
        <strain evidence="5 6">3_1_6</strain>
    </source>
</reference>
<keyword evidence="3" id="KW-0812">Transmembrane</keyword>
<dbReference type="InterPro" id="IPR010090">
    <property type="entry name" value="Phage_tape_meas"/>
</dbReference>
<dbReference type="RefSeq" id="WP_005024545.1">
    <property type="nucleotide sequence ID" value="NZ_KE150239.1"/>
</dbReference>
<dbReference type="Pfam" id="PF10145">
    <property type="entry name" value="PhageMin_Tail"/>
    <property type="match status" value="1"/>
</dbReference>
<feature type="domain" description="Phage tail tape measure protein" evidence="4">
    <location>
        <begin position="95"/>
        <end position="293"/>
    </location>
</feature>
<dbReference type="Proteomes" id="UP000006034">
    <property type="component" value="Unassembled WGS sequence"/>
</dbReference>
<feature type="transmembrane region" description="Helical" evidence="3">
    <location>
        <begin position="433"/>
        <end position="452"/>
    </location>
</feature>
<keyword evidence="6" id="KW-1185">Reference proteome</keyword>
<dbReference type="PANTHER" id="PTHR37813">
    <property type="entry name" value="FELS-2 PROPHAGE PROTEIN"/>
    <property type="match status" value="1"/>
</dbReference>
<evidence type="ECO:0000256" key="2">
    <source>
        <dbReference type="SAM" id="MobiDB-lite"/>
    </source>
</evidence>
<dbReference type="GeneID" id="78087686"/>
<gene>
    <name evidence="5" type="ORF">HMPREF0179_00372</name>
</gene>
<dbReference type="STRING" id="563192.HMPREF0179_00372"/>
<keyword evidence="3" id="KW-0472">Membrane</keyword>
<accession>E5Y2G1</accession>
<protein>
    <submittedName>
        <fullName evidence="5">Phage tail tape measure protein, TP901 family, core region</fullName>
    </submittedName>
</protein>
<feature type="compositionally biased region" description="Basic and acidic residues" evidence="2">
    <location>
        <begin position="788"/>
        <end position="797"/>
    </location>
</feature>
<evidence type="ECO:0000256" key="3">
    <source>
        <dbReference type="SAM" id="Phobius"/>
    </source>
</evidence>
<evidence type="ECO:0000313" key="5">
    <source>
        <dbReference type="EMBL" id="EFV45751.1"/>
    </source>
</evidence>
<organism evidence="5 6">
    <name type="scientific">Bilophila wadsworthia (strain 3_1_6)</name>
    <dbReference type="NCBI Taxonomy" id="563192"/>
    <lineage>
        <taxon>Bacteria</taxon>
        <taxon>Pseudomonadati</taxon>
        <taxon>Thermodesulfobacteriota</taxon>
        <taxon>Desulfovibrionia</taxon>
        <taxon>Desulfovibrionales</taxon>
        <taxon>Desulfovibrionaceae</taxon>
        <taxon>Bilophila</taxon>
    </lineage>
</organism>
<evidence type="ECO:0000259" key="4">
    <source>
        <dbReference type="Pfam" id="PF10145"/>
    </source>
</evidence>
<reference evidence="5 6" key="1">
    <citation type="submission" date="2010-10" db="EMBL/GenBank/DDBJ databases">
        <authorList>
            <consortium name="The Broad Institute Genome Sequencing Platform"/>
            <person name="Ward D."/>
            <person name="Earl A."/>
            <person name="Feldgarden M."/>
            <person name="Young S.K."/>
            <person name="Gargeya S."/>
            <person name="Zeng Q."/>
            <person name="Alvarado L."/>
            <person name="Berlin A."/>
            <person name="Bochicchio J."/>
            <person name="Chapman S.B."/>
            <person name="Chen Z."/>
            <person name="Freedman E."/>
            <person name="Gellesch M."/>
            <person name="Goldberg J."/>
            <person name="Griggs A."/>
            <person name="Gujja S."/>
            <person name="Heilman E."/>
            <person name="Heiman D."/>
            <person name="Howarth C."/>
            <person name="Mehta T."/>
            <person name="Neiman D."/>
            <person name="Pearson M."/>
            <person name="Roberts A."/>
            <person name="Saif S."/>
            <person name="Shea T."/>
            <person name="Shenoy N."/>
            <person name="Sisk P."/>
            <person name="Stolte C."/>
            <person name="Sykes S."/>
            <person name="White J."/>
            <person name="Yandava C."/>
            <person name="Allen-Vercoe E."/>
            <person name="Sibley C."/>
            <person name="Ambrose C.E."/>
            <person name="Strauss J."/>
            <person name="Daigneault M."/>
            <person name="Haas B."/>
            <person name="Nusbaum C."/>
            <person name="Birren B."/>
        </authorList>
    </citation>
    <scope>NUCLEOTIDE SEQUENCE [LARGE SCALE GENOMIC DNA]</scope>
    <source>
        <strain evidence="5 6">3_1_6</strain>
    </source>
</reference>
<dbReference type="AlphaFoldDB" id="E5Y2G1"/>
<feature type="transmembrane region" description="Helical" evidence="3">
    <location>
        <begin position="389"/>
        <end position="413"/>
    </location>
</feature>
<dbReference type="OrthoDB" id="8019720at2"/>
<dbReference type="HOGENOM" id="CLU_020064_0_0_7"/>
<dbReference type="eggNOG" id="COG5283">
    <property type="taxonomic scope" value="Bacteria"/>
</dbReference>
<dbReference type="EMBL" id="ADCP02000002">
    <property type="protein sequence ID" value="EFV45751.1"/>
    <property type="molecule type" value="Genomic_DNA"/>
</dbReference>
<evidence type="ECO:0000256" key="1">
    <source>
        <dbReference type="ARBA" id="ARBA00022612"/>
    </source>
</evidence>
<name>E5Y2G1_BILW3</name>
<keyword evidence="3" id="KW-1133">Transmembrane helix</keyword>
<comment type="caution">
    <text evidence="5">The sequence shown here is derived from an EMBL/GenBank/DDBJ whole genome shotgun (WGS) entry which is preliminary data.</text>
</comment>
<dbReference type="NCBIfam" id="TIGR01760">
    <property type="entry name" value="tape_meas_TP901"/>
    <property type="match status" value="1"/>
</dbReference>
<keyword evidence="1" id="KW-1188">Viral release from host cell</keyword>
<evidence type="ECO:0000313" key="6">
    <source>
        <dbReference type="Proteomes" id="UP000006034"/>
    </source>
</evidence>
<dbReference type="PANTHER" id="PTHR37813:SF1">
    <property type="entry name" value="FELS-2 PROPHAGE PROTEIN"/>
    <property type="match status" value="1"/>
</dbReference>
<proteinExistence type="predicted"/>